<keyword evidence="2" id="KW-1185">Reference proteome</keyword>
<accession>A0A0J6W5P4</accession>
<protein>
    <submittedName>
        <fullName evidence="1">Uncharacterized protein</fullName>
    </submittedName>
</protein>
<dbReference type="EMBL" id="JYNL01000022">
    <property type="protein sequence ID" value="KMO77118.1"/>
    <property type="molecule type" value="Genomic_DNA"/>
</dbReference>
<dbReference type="AlphaFoldDB" id="A0A0J6W5P4"/>
<organism evidence="1 2">
    <name type="scientific">Mycolicibacterium chlorophenolicum</name>
    <dbReference type="NCBI Taxonomy" id="37916"/>
    <lineage>
        <taxon>Bacteria</taxon>
        <taxon>Bacillati</taxon>
        <taxon>Actinomycetota</taxon>
        <taxon>Actinomycetes</taxon>
        <taxon>Mycobacteriales</taxon>
        <taxon>Mycobacteriaceae</taxon>
        <taxon>Mycolicibacterium</taxon>
    </lineage>
</organism>
<evidence type="ECO:0000313" key="2">
    <source>
        <dbReference type="Proteomes" id="UP000036513"/>
    </source>
</evidence>
<name>A0A0J6W5P4_9MYCO</name>
<evidence type="ECO:0000313" key="1">
    <source>
        <dbReference type="EMBL" id="KMO77118.1"/>
    </source>
</evidence>
<proteinExistence type="predicted"/>
<reference evidence="1 2" key="1">
    <citation type="journal article" date="2015" name="Genome Biol. Evol.">
        <title>Characterization of Three Mycobacterium spp. with Potential Use in Bioremediation by Genome Sequencing and Comparative Genomics.</title>
        <authorList>
            <person name="Das S."/>
            <person name="Pettersson B.M."/>
            <person name="Behra P.R."/>
            <person name="Ramesh M."/>
            <person name="Dasgupta S."/>
            <person name="Bhattacharya A."/>
            <person name="Kirsebom L.A."/>
        </authorList>
    </citation>
    <scope>NUCLEOTIDE SEQUENCE [LARGE SCALE GENOMIC DNA]</scope>
    <source>
        <strain evidence="1 2">DSM 43826</strain>
    </source>
</reference>
<dbReference type="PATRIC" id="fig|37916.4.peg.2603"/>
<sequence>MQQAAVNYGYAICGTYRKTLSNDRVLLNVMRNSTHDNVRSAR</sequence>
<comment type="caution">
    <text evidence="1">The sequence shown here is derived from an EMBL/GenBank/DDBJ whole genome shotgun (WGS) entry which is preliminary data.</text>
</comment>
<dbReference type="Proteomes" id="UP000036513">
    <property type="component" value="Unassembled WGS sequence"/>
</dbReference>
<gene>
    <name evidence="1" type="ORF">MCHLDSM_02682</name>
</gene>